<feature type="region of interest" description="Disordered" evidence="2">
    <location>
        <begin position="1374"/>
        <end position="1432"/>
    </location>
</feature>
<dbReference type="OrthoDB" id="343070at2759"/>
<evidence type="ECO:0000259" key="4">
    <source>
        <dbReference type="Pfam" id="PF25481"/>
    </source>
</evidence>
<feature type="compositionally biased region" description="Low complexity" evidence="2">
    <location>
        <begin position="1522"/>
        <end position="1547"/>
    </location>
</feature>
<feature type="region of interest" description="Disordered" evidence="2">
    <location>
        <begin position="776"/>
        <end position="829"/>
    </location>
</feature>
<reference evidence="5 6" key="1">
    <citation type="submission" date="2015-06" db="EMBL/GenBank/DDBJ databases">
        <title>Draft genome of the ant-associated black yeast Phialophora attae CBS 131958.</title>
        <authorList>
            <person name="Moreno L.F."/>
            <person name="Stielow B.J."/>
            <person name="de Hoog S."/>
            <person name="Vicente V.A."/>
            <person name="Weiss V.A."/>
            <person name="de Vries M."/>
            <person name="Cruz L.M."/>
            <person name="Souza E.M."/>
        </authorList>
    </citation>
    <scope>NUCLEOTIDE SEQUENCE [LARGE SCALE GENOMIC DNA]</scope>
    <source>
        <strain evidence="5 6">CBS 131958</strain>
    </source>
</reference>
<feature type="coiled-coil region" evidence="1">
    <location>
        <begin position="413"/>
        <end position="494"/>
    </location>
</feature>
<feature type="compositionally biased region" description="Low complexity" evidence="2">
    <location>
        <begin position="1745"/>
        <end position="1757"/>
    </location>
</feature>
<evidence type="ECO:0000256" key="1">
    <source>
        <dbReference type="SAM" id="Coils"/>
    </source>
</evidence>
<feature type="region of interest" description="Disordered" evidence="2">
    <location>
        <begin position="974"/>
        <end position="1022"/>
    </location>
</feature>
<feature type="region of interest" description="Disordered" evidence="2">
    <location>
        <begin position="91"/>
        <end position="129"/>
    </location>
</feature>
<dbReference type="PANTHER" id="PTHR18898">
    <property type="entry name" value="NUCLEOPROTEIN TPR-RELATED"/>
    <property type="match status" value="1"/>
</dbReference>
<organism evidence="5 6">
    <name type="scientific">Cyphellophora attinorum</name>
    <dbReference type="NCBI Taxonomy" id="1664694"/>
    <lineage>
        <taxon>Eukaryota</taxon>
        <taxon>Fungi</taxon>
        <taxon>Dikarya</taxon>
        <taxon>Ascomycota</taxon>
        <taxon>Pezizomycotina</taxon>
        <taxon>Eurotiomycetes</taxon>
        <taxon>Chaetothyriomycetidae</taxon>
        <taxon>Chaetothyriales</taxon>
        <taxon>Cyphellophoraceae</taxon>
        <taxon>Cyphellophora</taxon>
    </lineage>
</organism>
<dbReference type="PANTHER" id="PTHR18898:SF2">
    <property type="entry name" value="NUCLEOPROTEIN TPR"/>
    <property type="match status" value="1"/>
</dbReference>
<feature type="region of interest" description="Disordered" evidence="2">
    <location>
        <begin position="1745"/>
        <end position="1912"/>
    </location>
</feature>
<dbReference type="GO" id="GO:0006606">
    <property type="term" value="P:protein import into nucleus"/>
    <property type="evidence" value="ECO:0007669"/>
    <property type="project" value="InterPro"/>
</dbReference>
<feature type="region of interest" description="Disordered" evidence="2">
    <location>
        <begin position="362"/>
        <end position="409"/>
    </location>
</feature>
<feature type="compositionally biased region" description="Polar residues" evidence="2">
    <location>
        <begin position="791"/>
        <end position="802"/>
    </location>
</feature>
<feature type="compositionally biased region" description="Gly residues" evidence="2">
    <location>
        <begin position="1858"/>
        <end position="1867"/>
    </location>
</feature>
<feature type="domain" description="Nucleoprotein TPR/MPL1" evidence="4">
    <location>
        <begin position="182"/>
        <end position="260"/>
    </location>
</feature>
<keyword evidence="1" id="KW-0175">Coiled coil</keyword>
<comment type="caution">
    <text evidence="5">The sequence shown here is derived from an EMBL/GenBank/DDBJ whole genome shotgun (WGS) entry which is preliminary data.</text>
</comment>
<evidence type="ECO:0000313" key="6">
    <source>
        <dbReference type="Proteomes" id="UP000038010"/>
    </source>
</evidence>
<dbReference type="GO" id="GO:0017056">
    <property type="term" value="F:structural constituent of nuclear pore"/>
    <property type="evidence" value="ECO:0007669"/>
    <property type="project" value="TreeGrafter"/>
</dbReference>
<feature type="compositionally biased region" description="Basic and acidic residues" evidence="2">
    <location>
        <begin position="985"/>
        <end position="1020"/>
    </location>
</feature>
<evidence type="ECO:0000256" key="2">
    <source>
        <dbReference type="SAM" id="MobiDB-lite"/>
    </source>
</evidence>
<feature type="coiled-coil region" evidence="1">
    <location>
        <begin position="1184"/>
        <end position="1211"/>
    </location>
</feature>
<feature type="compositionally biased region" description="Low complexity" evidence="2">
    <location>
        <begin position="112"/>
        <end position="123"/>
    </location>
</feature>
<name>A0A0N1HA03_9EURO</name>
<feature type="compositionally biased region" description="Polar residues" evidence="2">
    <location>
        <begin position="1411"/>
        <end position="1421"/>
    </location>
</feature>
<feature type="compositionally biased region" description="Basic and acidic residues" evidence="2">
    <location>
        <begin position="777"/>
        <end position="788"/>
    </location>
</feature>
<dbReference type="Pfam" id="PF07926">
    <property type="entry name" value="TPR_MLP1_2"/>
    <property type="match status" value="1"/>
</dbReference>
<dbReference type="InterPro" id="IPR057577">
    <property type="entry name" value="Nucleoprot-TPR/MLP1_dom"/>
</dbReference>
<evidence type="ECO:0000313" key="5">
    <source>
        <dbReference type="EMBL" id="KPI40663.1"/>
    </source>
</evidence>
<dbReference type="GeneID" id="28731248"/>
<feature type="compositionally biased region" description="Polar residues" evidence="2">
    <location>
        <begin position="1769"/>
        <end position="1786"/>
    </location>
</feature>
<dbReference type="InterPro" id="IPR012929">
    <property type="entry name" value="Nucleoprot-TPR/MLP1-2_dom"/>
</dbReference>
<feature type="coiled-coil region" evidence="1">
    <location>
        <begin position="1246"/>
        <end position="1280"/>
    </location>
</feature>
<accession>A0A0N1HA03</accession>
<feature type="compositionally biased region" description="Low complexity" evidence="2">
    <location>
        <begin position="1794"/>
        <end position="1809"/>
    </location>
</feature>
<feature type="coiled-coil region" evidence="1">
    <location>
        <begin position="1317"/>
        <end position="1344"/>
    </location>
</feature>
<feature type="compositionally biased region" description="Basic and acidic residues" evidence="2">
    <location>
        <begin position="362"/>
        <end position="371"/>
    </location>
</feature>
<proteinExistence type="predicted"/>
<sequence length="1912" mass="214466">MATELDLKAVSVFSTVSEAALSSLLSAPTPETVTSFLQNVQKNAKECEQNKSQRVRLEVELETVVRTNESKVKVLQNSRDKALSDVQKIRGDLQQSETNRSQVQSELERLRSTTSSDASETTTLKSRISSLEASNRDTLALLESKTNAYDKLSQDLSAQHQKSTELRKQVASLEQASQSSTSAAANARFMEQTLQQEIDLLKKNNDWLENERKVKADEHTAFRKDKNARIAELSRSNEQYIANAEALKRSEVSLKHRLDDYVNKFEDSQQELQRLRDEKSTDAESFRGDLENVQRLADLQKAQADGAKQRIQDLQEEVEEIKEKAAEELGIIRSEAEQDFQEKEAAVRKITELEATIAQLRSEAEEQRQRPETPQPPNGHMPATPGRPSTPLGIFTPSSKARNPTSTQMYSEYKRVERELAKERLEKDNLQKELDEIVAQLEELSPNSTNKARDEASRSARVYQSQLEGRTKEAEALQQQLRDLSSQCRRLLMELEIRERGQTLTDEDWMRLQAEADERNQAELKGLSETQQVEREEQFVSMKSELETARAQIAGFQDEIKTMVAQSKSFVKERDMFRNMLTRKGHLGDGMDFSRSLPVPAAGSPNKALSASVSQADSSDFSKLIKEMQQQLDAQKEVSNMDHASLRSQLDNLSKRNSELQTATSRLQGQLSAATQRAEMLQTNYNMLKTENGELQRRSASSMETATKQEMRIQQAAEDLIETKGLAESLQRESANLKAEKDLWKSVEKRLIEDNETLRNERGRLDQLNSSLQSILNEREQTDSETRRRLQSQSESLETELQATKRKLNDEQEENRKASQRREYEYEQSQKRIDDLMTSLGAVREELASVKTSRDHLQARVDELNVEIRAAEERLEVYTKPADATENTEEDTISKEQELTLEISQLKRELEHTKADLERANEQIDVYKHISQSAEERLAELGETNDQYREETDASIAEKDSKIKDLEQRIEDVSSELENTNTELSKLRDQQTDVDRRLSEQKNSFESEIERLKESEERATEQAQFNLEASKAQAQIATEAQQNYENELVKHADAARNLQVARTEANQLRLDAVDLRTKADTAVHDLQQKESSWTEVKDRYEQELADLKKRREEVLQQNSLLHNQLEGLTQQISVLQKDRLALSESSEANPSSSADLDNLQEVIKYLRREKEIVDVQYHLSQQEAKRVRQQLDFTQSQLDETRLKLDQQRRSEADSERNAVSHNKLMETLNELNLFRESSVTLRAEAKQASQALASKTQQVEELEARIEPLQAQVTELEGLLETRDGELKLLQSDRDHWRQRTQDILSKYHRIDPAELEALKEQLTKLEKERDEAIQARDGLQSQVDTIPDQIKEAKDVQRNALGEQFKTKLREANGKLKDKQTELDAATGEKDTIQQELNDVREQLETSRTRQTSSNQVNGDTAEVNGASEEINERVVELESRISELEQSLEQKDGQIASLTAEKDTAVKAKEEFVKEHFRKKFEDAKSEAAKTKDAALQELRTRLEDDHKKAMDQLRNELSNNTAAPTNPTPTSAPAEEGEVSASSEALAISDEAFLAQTPERWSWAIKNVDRLKSILAANVRARVEKAVEATKAELQAAQIPNGEGATVTDAQLAQIRSEMETALNKQQTDFVTEKATLEQQYQERFEKEKADLVAEHQQELQSKRLEFDQAAAAKIADQVQKAEQMAEKKHALKLNMTTNRANAALAKLKVVETASTDTPERAVKEVWEEAKNAKAVPVAAAAKPAASNGAAPVEEPNAEKDGTVPDTQNTQPSVAATATPANSVPVVPNGPTRPAVATTTATRGVSSLPRGAASSLPRGRGGPATVNTASRGGGIPRGGRGGIPRAGSRSASIGGPGQRGGSVAGSPTRGGLNPGAIQFVPGGKRAREESDTGAEGGQKRPRGGGQAS</sequence>
<feature type="compositionally biased region" description="Gly residues" evidence="2">
    <location>
        <begin position="1835"/>
        <end position="1848"/>
    </location>
</feature>
<dbReference type="Pfam" id="PF25481">
    <property type="entry name" value="Nucleoprot-TPR"/>
    <property type="match status" value="1"/>
</dbReference>
<feature type="compositionally biased region" description="Basic and acidic residues" evidence="2">
    <location>
        <begin position="807"/>
        <end position="829"/>
    </location>
</feature>
<feature type="compositionally biased region" description="Polar residues" evidence="2">
    <location>
        <begin position="93"/>
        <end position="105"/>
    </location>
</feature>
<dbReference type="RefSeq" id="XP_018000626.1">
    <property type="nucleotide sequence ID" value="XM_018139368.1"/>
</dbReference>
<feature type="region of interest" description="Disordered" evidence="2">
    <location>
        <begin position="1519"/>
        <end position="1547"/>
    </location>
</feature>
<dbReference type="GO" id="GO:0005643">
    <property type="term" value="C:nuclear pore"/>
    <property type="evidence" value="ECO:0007669"/>
    <property type="project" value="TreeGrafter"/>
</dbReference>
<dbReference type="STRING" id="1664694.A0A0N1HA03"/>
<dbReference type="VEuPathDB" id="FungiDB:AB675_10586"/>
<evidence type="ECO:0000259" key="3">
    <source>
        <dbReference type="Pfam" id="PF07926"/>
    </source>
</evidence>
<gene>
    <name evidence="5" type="ORF">AB675_10586</name>
</gene>
<dbReference type="EMBL" id="LFJN01000011">
    <property type="protein sequence ID" value="KPI40663.1"/>
    <property type="molecule type" value="Genomic_DNA"/>
</dbReference>
<feature type="compositionally biased region" description="Polar residues" evidence="2">
    <location>
        <begin position="396"/>
        <end position="409"/>
    </location>
</feature>
<dbReference type="GO" id="GO:0006406">
    <property type="term" value="P:mRNA export from nucleus"/>
    <property type="evidence" value="ECO:0007669"/>
    <property type="project" value="TreeGrafter"/>
</dbReference>
<dbReference type="Proteomes" id="UP000038010">
    <property type="component" value="Unassembled WGS sequence"/>
</dbReference>
<protein>
    <submittedName>
        <fullName evidence="5">Nucleoprotein TPR</fullName>
    </submittedName>
</protein>
<keyword evidence="6" id="KW-1185">Reference proteome</keyword>
<feature type="compositionally biased region" description="Basic and acidic residues" evidence="2">
    <location>
        <begin position="1374"/>
        <end position="1410"/>
    </location>
</feature>
<feature type="domain" description="Nucleoprotein TPR/MLP1-2" evidence="3">
    <location>
        <begin position="1000"/>
        <end position="1127"/>
    </location>
</feature>